<dbReference type="EMBL" id="CM007894">
    <property type="protein sequence ID" value="OTG25788.1"/>
    <property type="molecule type" value="Genomic_DNA"/>
</dbReference>
<dbReference type="AlphaFoldDB" id="A0A251UR30"/>
<proteinExistence type="predicted"/>
<evidence type="ECO:0000313" key="2">
    <source>
        <dbReference type="EMBL" id="KAF5806656.1"/>
    </source>
</evidence>
<accession>A0A251UR30</accession>
<reference evidence="2 4" key="1">
    <citation type="journal article" date="2017" name="Nature">
        <title>The sunflower genome provides insights into oil metabolism, flowering and Asterid evolution.</title>
        <authorList>
            <person name="Badouin H."/>
            <person name="Gouzy J."/>
            <person name="Grassa C.J."/>
            <person name="Murat F."/>
            <person name="Staton S.E."/>
            <person name="Cottret L."/>
            <person name="Lelandais-Briere C."/>
            <person name="Owens G.L."/>
            <person name="Carrere S."/>
            <person name="Mayjonade B."/>
            <person name="Legrand L."/>
            <person name="Gill N."/>
            <person name="Kane N.C."/>
            <person name="Bowers J.E."/>
            <person name="Hubner S."/>
            <person name="Bellec A."/>
            <person name="Berard A."/>
            <person name="Berges H."/>
            <person name="Blanchet N."/>
            <person name="Boniface M.C."/>
            <person name="Brunel D."/>
            <person name="Catrice O."/>
            <person name="Chaidir N."/>
            <person name="Claudel C."/>
            <person name="Donnadieu C."/>
            <person name="Faraut T."/>
            <person name="Fievet G."/>
            <person name="Helmstetter N."/>
            <person name="King M."/>
            <person name="Knapp S.J."/>
            <person name="Lai Z."/>
            <person name="Le Paslier M.C."/>
            <person name="Lippi Y."/>
            <person name="Lorenzon L."/>
            <person name="Mandel J.R."/>
            <person name="Marage G."/>
            <person name="Marchand G."/>
            <person name="Marquand E."/>
            <person name="Bret-Mestries E."/>
            <person name="Morien E."/>
            <person name="Nambeesan S."/>
            <person name="Nguyen T."/>
            <person name="Pegot-Espagnet P."/>
            <person name="Pouilly N."/>
            <person name="Raftis F."/>
            <person name="Sallet E."/>
            <person name="Schiex T."/>
            <person name="Thomas J."/>
            <person name="Vandecasteele C."/>
            <person name="Vares D."/>
            <person name="Vear F."/>
            <person name="Vautrin S."/>
            <person name="Crespi M."/>
            <person name="Mangin B."/>
            <person name="Burke J.M."/>
            <person name="Salse J."/>
            <person name="Munos S."/>
            <person name="Vincourt P."/>
            <person name="Rieseberg L.H."/>
            <person name="Langlade N.B."/>
        </authorList>
    </citation>
    <scope>NUCLEOTIDE SEQUENCE [LARGE SCALE GENOMIC DNA]</scope>
    <source>
        <strain evidence="4">cv. SF193</strain>
        <tissue evidence="2">Leaves</tissue>
    </source>
</reference>
<evidence type="ECO:0000313" key="3">
    <source>
        <dbReference type="EMBL" id="OTG25788.1"/>
    </source>
</evidence>
<sequence length="120" mass="13970">MRWWFYSHGQDGVRGRPKAAAKTGTRVPASYHIAQPIWLQDDNPTTCNDHIIRFRRKHNHSDEYGCSSVTLEANPAERDTYSNERGIFIPSVDRYNEDNEHHERSNTRPLLERMPPNIPA</sequence>
<reference evidence="3" key="2">
    <citation type="submission" date="2017-02" db="EMBL/GenBank/DDBJ databases">
        <title>Sunflower complete genome.</title>
        <authorList>
            <person name="Langlade N."/>
            <person name="Munos S."/>
        </authorList>
    </citation>
    <scope>NUCLEOTIDE SEQUENCE [LARGE SCALE GENOMIC DNA]</scope>
    <source>
        <tissue evidence="3">Leaves</tissue>
    </source>
</reference>
<reference evidence="2" key="3">
    <citation type="submission" date="2020-06" db="EMBL/GenBank/DDBJ databases">
        <title>Helianthus annuus Genome sequencing and assembly Release 2.</title>
        <authorList>
            <person name="Gouzy J."/>
            <person name="Langlade N."/>
            <person name="Munos S."/>
        </authorList>
    </citation>
    <scope>NUCLEOTIDE SEQUENCE</scope>
    <source>
        <tissue evidence="2">Leaves</tissue>
    </source>
</reference>
<feature type="region of interest" description="Disordered" evidence="1">
    <location>
        <begin position="94"/>
        <end position="120"/>
    </location>
</feature>
<keyword evidence="4" id="KW-1185">Reference proteome</keyword>
<dbReference type="Proteomes" id="UP000215914">
    <property type="component" value="Chromosome 5"/>
</dbReference>
<name>A0A251UR30_HELAN</name>
<protein>
    <submittedName>
        <fullName evidence="3">Uncharacterized protein</fullName>
    </submittedName>
</protein>
<gene>
    <name evidence="3" type="ORF">HannXRQ_Chr05g0151351</name>
    <name evidence="2" type="ORF">HanXRQr2_Chr05g0224011</name>
</gene>
<evidence type="ECO:0000256" key="1">
    <source>
        <dbReference type="SAM" id="MobiDB-lite"/>
    </source>
</evidence>
<evidence type="ECO:0000313" key="4">
    <source>
        <dbReference type="Proteomes" id="UP000215914"/>
    </source>
</evidence>
<dbReference type="EMBL" id="MNCJ02000320">
    <property type="protein sequence ID" value="KAF5806656.1"/>
    <property type="molecule type" value="Genomic_DNA"/>
</dbReference>
<dbReference type="Gramene" id="mRNA:HanXRQr2_Chr05g0224011">
    <property type="protein sequence ID" value="mRNA:HanXRQr2_Chr05g0224011"/>
    <property type="gene ID" value="HanXRQr2_Chr05g0224011"/>
</dbReference>
<organism evidence="3 4">
    <name type="scientific">Helianthus annuus</name>
    <name type="common">Common sunflower</name>
    <dbReference type="NCBI Taxonomy" id="4232"/>
    <lineage>
        <taxon>Eukaryota</taxon>
        <taxon>Viridiplantae</taxon>
        <taxon>Streptophyta</taxon>
        <taxon>Embryophyta</taxon>
        <taxon>Tracheophyta</taxon>
        <taxon>Spermatophyta</taxon>
        <taxon>Magnoliopsida</taxon>
        <taxon>eudicotyledons</taxon>
        <taxon>Gunneridae</taxon>
        <taxon>Pentapetalae</taxon>
        <taxon>asterids</taxon>
        <taxon>campanulids</taxon>
        <taxon>Asterales</taxon>
        <taxon>Asteraceae</taxon>
        <taxon>Asteroideae</taxon>
        <taxon>Heliantheae alliance</taxon>
        <taxon>Heliantheae</taxon>
        <taxon>Helianthus</taxon>
    </lineage>
</organism>
<dbReference type="InParanoid" id="A0A251UR30"/>
<feature type="compositionally biased region" description="Basic and acidic residues" evidence="1">
    <location>
        <begin position="94"/>
        <end position="106"/>
    </location>
</feature>